<keyword evidence="2" id="KW-1185">Reference proteome</keyword>
<comment type="caution">
    <text evidence="1">The sequence shown here is derived from an EMBL/GenBank/DDBJ whole genome shotgun (WGS) entry which is preliminary data.</text>
</comment>
<dbReference type="AlphaFoldDB" id="G2GEZ6"/>
<name>G2GEZ6_9ACTN</name>
<dbReference type="RefSeq" id="WP_007497955.1">
    <property type="nucleotide sequence ID" value="NZ_AGBF01000073.1"/>
</dbReference>
<accession>G2GEZ6</accession>
<gene>
    <name evidence="1" type="ORF">SZN_20397</name>
</gene>
<protein>
    <submittedName>
        <fullName evidence="1">Uncharacterized protein</fullName>
    </submittedName>
</protein>
<dbReference type="EMBL" id="AGBF01000073">
    <property type="protein sequence ID" value="EGX57937.1"/>
    <property type="molecule type" value="Genomic_DNA"/>
</dbReference>
<organism evidence="1 2">
    <name type="scientific">Streptomyces zinciresistens K42</name>
    <dbReference type="NCBI Taxonomy" id="700597"/>
    <lineage>
        <taxon>Bacteria</taxon>
        <taxon>Bacillati</taxon>
        <taxon>Actinomycetota</taxon>
        <taxon>Actinomycetes</taxon>
        <taxon>Kitasatosporales</taxon>
        <taxon>Streptomycetaceae</taxon>
        <taxon>Streptomyces</taxon>
    </lineage>
</organism>
<reference evidence="1 2" key="1">
    <citation type="submission" date="2011-08" db="EMBL/GenBank/DDBJ databases">
        <authorList>
            <person name="Lin Y."/>
            <person name="Hao X."/>
            <person name="Johnstone L."/>
            <person name="Miller S.J."/>
            <person name="Wei G."/>
            <person name="Rensing C."/>
        </authorList>
    </citation>
    <scope>NUCLEOTIDE SEQUENCE [LARGE SCALE GENOMIC DNA]</scope>
    <source>
        <strain evidence="1 2">K42</strain>
    </source>
</reference>
<sequence length="91" mass="9387">MLDDVLGALWEAFCSPGAPGVAHVSFGIAETDEGRIWSPDGPLLIGADGHALPDAVDLSSTPVADALADLSGFRAPEFGDSLCFTLHPHDS</sequence>
<dbReference type="PATRIC" id="fig|700597.3.peg.4001"/>
<dbReference type="Proteomes" id="UP000004217">
    <property type="component" value="Unassembled WGS sequence"/>
</dbReference>
<evidence type="ECO:0000313" key="2">
    <source>
        <dbReference type="Proteomes" id="UP000004217"/>
    </source>
</evidence>
<evidence type="ECO:0000313" key="1">
    <source>
        <dbReference type="EMBL" id="EGX57937.1"/>
    </source>
</evidence>
<proteinExistence type="predicted"/>